<organism evidence="4 5">
    <name type="scientific">Trametes pubescens</name>
    <name type="common">White-rot fungus</name>
    <dbReference type="NCBI Taxonomy" id="154538"/>
    <lineage>
        <taxon>Eukaryota</taxon>
        <taxon>Fungi</taxon>
        <taxon>Dikarya</taxon>
        <taxon>Basidiomycota</taxon>
        <taxon>Agaricomycotina</taxon>
        <taxon>Agaricomycetes</taxon>
        <taxon>Polyporales</taxon>
        <taxon>Polyporaceae</taxon>
        <taxon>Trametes</taxon>
    </lineage>
</organism>
<dbReference type="PANTHER" id="PTHR10622:SF10">
    <property type="entry name" value="HET DOMAIN-CONTAINING PROTEIN"/>
    <property type="match status" value="1"/>
</dbReference>
<feature type="compositionally biased region" description="Basic and acidic residues" evidence="1">
    <location>
        <begin position="876"/>
        <end position="885"/>
    </location>
</feature>
<sequence>MRLIAVDDFPRLRFREVAEPQGACYAILSHVWNKGGEDQEPTFSNLSSIIAHSQVLPDHGMYAKLYRFCETAHADGYQLVWADMCCIDNGSSAEVSEAITSMFYWYGCAAVCYAYLKDVSSSLNPSFSLATHFLSSEWFRRGWTLQELIAPRILIFLDSDWRSFGTKGTLANYVMYITHIPPDMLTHQKSIHTASVAQRMSWAANRRTTRPEDQAYSLMGIFGVHIPVMYGEGSYAFHRLQEEILRCIPDESLLAWGEPCDDLSLLDLEMRLGSPLSPTSADDASAVHDQLLRFAVEADNYLLATSPDDFNRGGSRSLLIHSAEHLSSMPPKPFPYQMVPCKTLHMQNVQPIPLYSVQSPVTEGTPTPIVACLVLLECRTATGRDIALLFSVRLTSESLTDGPPLYYLGPWNMPASDLSNSQGPSDIRIVTMKPEDTSRAVSYYRMMATDINGPASAPYPVTEPSFTKAIRRPFPQNARRFHIKLPKWCPRILADNQYALVKMDDAEPLTYRLSLPLGYETCPHNLCPHALAQRTCAKSSGILLISFSNYEYTSTSDPKAGFHVWGDVSVHTSPNQPSNAAGIMFGATRLREDEEEYITSWPLSRDGAAFQAFSFQLRRMQDDSPTTCTGQDPTRAPTDSVRDIQVTLTLNPVWREQGERHSESEDLDTFILSVDICKHAQTHATPTSSPTRGADTNLSILIPTSTSMLPADPGRRSPLTRRNSVANISRAASAAGDVSLLAPDAGQRRPRAVSLSRELSAAPYPFRSPAVPIIQVTPTPSITRNNTPAPPTAPPPSPLAIRISPAHLSPDDVPIPIIKSHSAPMPTLADSPSLSSPPSPSAEIHDGAVGEVEGARSGSSTPNEPENHTGTQSLHRARETRTHWHERTKHSRAQPPPREQWGVKKALKSAIQRVMSSLGRSRQR</sequence>
<dbReference type="Pfam" id="PF26640">
    <property type="entry name" value="DUF8212"/>
    <property type="match status" value="1"/>
</dbReference>
<comment type="caution">
    <text evidence="4">The sequence shown here is derived from an EMBL/GenBank/DDBJ whole genome shotgun (WGS) entry which is preliminary data.</text>
</comment>
<evidence type="ECO:0000313" key="4">
    <source>
        <dbReference type="EMBL" id="OJT03622.1"/>
    </source>
</evidence>
<dbReference type="Pfam" id="PF06985">
    <property type="entry name" value="HET"/>
    <property type="match status" value="1"/>
</dbReference>
<evidence type="ECO:0000259" key="3">
    <source>
        <dbReference type="Pfam" id="PF26640"/>
    </source>
</evidence>
<dbReference type="Proteomes" id="UP000184267">
    <property type="component" value="Unassembled WGS sequence"/>
</dbReference>
<evidence type="ECO:0000259" key="2">
    <source>
        <dbReference type="Pfam" id="PF06985"/>
    </source>
</evidence>
<accession>A0A1M2V7N7</accession>
<keyword evidence="5" id="KW-1185">Reference proteome</keyword>
<feature type="compositionally biased region" description="Polar residues" evidence="1">
    <location>
        <begin position="857"/>
        <end position="874"/>
    </location>
</feature>
<evidence type="ECO:0000256" key="1">
    <source>
        <dbReference type="SAM" id="MobiDB-lite"/>
    </source>
</evidence>
<protein>
    <submittedName>
        <fullName evidence="4">Vegetative incompatibility protein HET-E-1</fullName>
    </submittedName>
</protein>
<dbReference type="PANTHER" id="PTHR10622">
    <property type="entry name" value="HET DOMAIN-CONTAINING PROTEIN"/>
    <property type="match status" value="1"/>
</dbReference>
<feature type="domain" description="DUF8212" evidence="3">
    <location>
        <begin position="235"/>
        <end position="323"/>
    </location>
</feature>
<dbReference type="AlphaFoldDB" id="A0A1M2V7N7"/>
<dbReference type="EMBL" id="MNAD01001602">
    <property type="protein sequence ID" value="OJT03622.1"/>
    <property type="molecule type" value="Genomic_DNA"/>
</dbReference>
<feature type="domain" description="Heterokaryon incompatibility" evidence="2">
    <location>
        <begin position="25"/>
        <end position="121"/>
    </location>
</feature>
<dbReference type="OrthoDB" id="2742418at2759"/>
<feature type="compositionally biased region" description="Pro residues" evidence="1">
    <location>
        <begin position="788"/>
        <end position="798"/>
    </location>
</feature>
<dbReference type="InterPro" id="IPR058525">
    <property type="entry name" value="DUF8212"/>
</dbReference>
<reference evidence="4 5" key="1">
    <citation type="submission" date="2016-10" db="EMBL/GenBank/DDBJ databases">
        <title>Genome sequence of the basidiomycete white-rot fungus Trametes pubescens.</title>
        <authorList>
            <person name="Makela M.R."/>
            <person name="Granchi Z."/>
            <person name="Peng M."/>
            <person name="De Vries R.P."/>
            <person name="Grigoriev I."/>
            <person name="Riley R."/>
            <person name="Hilden K."/>
        </authorList>
    </citation>
    <scope>NUCLEOTIDE SEQUENCE [LARGE SCALE GENOMIC DNA]</scope>
    <source>
        <strain evidence="4 5">FBCC735</strain>
    </source>
</reference>
<dbReference type="STRING" id="154538.A0A1M2V7N7"/>
<dbReference type="InterPro" id="IPR010730">
    <property type="entry name" value="HET"/>
</dbReference>
<feature type="region of interest" description="Disordered" evidence="1">
    <location>
        <begin position="779"/>
        <end position="905"/>
    </location>
</feature>
<evidence type="ECO:0000313" key="5">
    <source>
        <dbReference type="Proteomes" id="UP000184267"/>
    </source>
</evidence>
<gene>
    <name evidence="4" type="ORF">TRAPUB_5650</name>
</gene>
<proteinExistence type="predicted"/>
<name>A0A1M2V7N7_TRAPU</name>